<dbReference type="RefSeq" id="WP_378996654.1">
    <property type="nucleotide sequence ID" value="NZ_JBHSMT010000013.1"/>
</dbReference>
<sequence>MLGKRIKRIGKARQGKDRGTLFIVIGAQEIESGVHAGGNWLKDSVQRAPLDLTQDAAAPIAALDQIELALKRWRDAQPAAASLKVREVRVLISDIWLATASLPWSGMLKRADTAEAFARGQMEAAGFDLTTADTVKLDDARFGAPRLVLAYPSVLLTAIARLATGVGAVLASVLPLSVTAWEAAPRPQRSKADALLVLERGLLLTAQGSARMSEVMVRAEADFGADAARTEQVLREHIQRMRLRDLHFSQVKRIPVLNLSAAGATLTDADLLCISLPASAVSARLHLAWLSRRCRLAIDAVAAKPAMTAVQWGVAAMAVLLCGGLLFQVWQMHGRVKLVRQQLAASQAAQRPPPAPVAWSREEVTRVQAVNVAIRELNLPIATLLRALQPPADIAAAVLNVEVMGAAPSSTDGSAGVRIVAEAHTGADMARYVAFVAERKPFTGAYLSRHEIVEASPERPYRFTVEAVWAE</sequence>
<keyword evidence="1" id="KW-0472">Membrane</keyword>
<feature type="transmembrane region" description="Helical" evidence="1">
    <location>
        <begin position="309"/>
        <end position="330"/>
    </location>
</feature>
<keyword evidence="1" id="KW-0812">Transmembrane</keyword>
<dbReference type="EMBL" id="JBHSMT010000013">
    <property type="protein sequence ID" value="MFC5473804.1"/>
    <property type="molecule type" value="Genomic_DNA"/>
</dbReference>
<evidence type="ECO:0000313" key="3">
    <source>
        <dbReference type="Proteomes" id="UP001596045"/>
    </source>
</evidence>
<dbReference type="Proteomes" id="UP001596045">
    <property type="component" value="Unassembled WGS sequence"/>
</dbReference>
<evidence type="ECO:0000256" key="1">
    <source>
        <dbReference type="SAM" id="Phobius"/>
    </source>
</evidence>
<organism evidence="2 3">
    <name type="scientific">Paraherbaspirillum soli</name>
    <dbReference type="NCBI Taxonomy" id="631222"/>
    <lineage>
        <taxon>Bacteria</taxon>
        <taxon>Pseudomonadati</taxon>
        <taxon>Pseudomonadota</taxon>
        <taxon>Betaproteobacteria</taxon>
        <taxon>Burkholderiales</taxon>
        <taxon>Oxalobacteraceae</taxon>
        <taxon>Paraherbaspirillum</taxon>
    </lineage>
</organism>
<reference evidence="3" key="1">
    <citation type="journal article" date="2019" name="Int. J. Syst. Evol. Microbiol.">
        <title>The Global Catalogue of Microorganisms (GCM) 10K type strain sequencing project: providing services to taxonomists for standard genome sequencing and annotation.</title>
        <authorList>
            <consortium name="The Broad Institute Genomics Platform"/>
            <consortium name="The Broad Institute Genome Sequencing Center for Infectious Disease"/>
            <person name="Wu L."/>
            <person name="Ma J."/>
        </authorList>
    </citation>
    <scope>NUCLEOTIDE SEQUENCE [LARGE SCALE GENOMIC DNA]</scope>
    <source>
        <strain evidence="3">JCM 17066</strain>
    </source>
</reference>
<proteinExistence type="predicted"/>
<name>A0ABW0M6I6_9BURK</name>
<keyword evidence="3" id="KW-1185">Reference proteome</keyword>
<keyword evidence="1" id="KW-1133">Transmembrane helix</keyword>
<accession>A0ABW0M6I6</accession>
<comment type="caution">
    <text evidence="2">The sequence shown here is derived from an EMBL/GenBank/DDBJ whole genome shotgun (WGS) entry which is preliminary data.</text>
</comment>
<protein>
    <submittedName>
        <fullName evidence="2">Uncharacterized protein</fullName>
    </submittedName>
</protein>
<gene>
    <name evidence="2" type="ORF">ACFPM8_07515</name>
</gene>
<evidence type="ECO:0000313" key="2">
    <source>
        <dbReference type="EMBL" id="MFC5473804.1"/>
    </source>
</evidence>